<feature type="signal peptide" evidence="1">
    <location>
        <begin position="1"/>
        <end position="29"/>
    </location>
</feature>
<proteinExistence type="predicted"/>
<dbReference type="OrthoDB" id="3853309at2"/>
<comment type="caution">
    <text evidence="2">The sequence shown here is derived from an EMBL/GenBank/DDBJ whole genome shotgun (WGS) entry which is preliminary data.</text>
</comment>
<evidence type="ECO:0000256" key="1">
    <source>
        <dbReference type="SAM" id="SignalP"/>
    </source>
</evidence>
<organism evidence="2 3">
    <name type="scientific">Streptacidiphilus pinicola</name>
    <dbReference type="NCBI Taxonomy" id="2219663"/>
    <lineage>
        <taxon>Bacteria</taxon>
        <taxon>Bacillati</taxon>
        <taxon>Actinomycetota</taxon>
        <taxon>Actinomycetes</taxon>
        <taxon>Kitasatosporales</taxon>
        <taxon>Streptomycetaceae</taxon>
        <taxon>Streptacidiphilus</taxon>
    </lineage>
</organism>
<evidence type="ECO:0000313" key="2">
    <source>
        <dbReference type="EMBL" id="RAG83426.1"/>
    </source>
</evidence>
<evidence type="ECO:0000313" key="3">
    <source>
        <dbReference type="Proteomes" id="UP000248889"/>
    </source>
</evidence>
<feature type="chain" id="PRO_5016149151" description="Secreted protein" evidence="1">
    <location>
        <begin position="30"/>
        <end position="122"/>
    </location>
</feature>
<name>A0A2X0IZR2_9ACTN</name>
<keyword evidence="3" id="KW-1185">Reference proteome</keyword>
<accession>A0A2X0IZR2</accession>
<dbReference type="AlphaFoldDB" id="A0A2X0IZR2"/>
<dbReference type="PROSITE" id="PS51318">
    <property type="entry name" value="TAT"/>
    <property type="match status" value="1"/>
</dbReference>
<keyword evidence="1" id="KW-0732">Signal</keyword>
<dbReference type="InterPro" id="IPR006311">
    <property type="entry name" value="TAT_signal"/>
</dbReference>
<gene>
    <name evidence="2" type="ORF">DN069_22190</name>
</gene>
<reference evidence="2 3" key="1">
    <citation type="submission" date="2018-06" db="EMBL/GenBank/DDBJ databases">
        <title>Streptacidiphilus pinicola sp. nov., isolated from pine grove soil.</title>
        <authorList>
            <person name="Roh S.G."/>
            <person name="Park S."/>
            <person name="Kim M.-K."/>
            <person name="Yun B.-R."/>
            <person name="Park J."/>
            <person name="Kim M.J."/>
            <person name="Kim Y.S."/>
            <person name="Kim S.B."/>
        </authorList>
    </citation>
    <scope>NUCLEOTIDE SEQUENCE [LARGE SCALE GENOMIC DNA]</scope>
    <source>
        <strain evidence="2 3">MMS16-CNU450</strain>
    </source>
</reference>
<protein>
    <recommendedName>
        <fullName evidence="4">Secreted protein</fullName>
    </recommendedName>
</protein>
<dbReference type="EMBL" id="QKYN01000087">
    <property type="protein sequence ID" value="RAG83426.1"/>
    <property type="molecule type" value="Genomic_DNA"/>
</dbReference>
<evidence type="ECO:0008006" key="4">
    <source>
        <dbReference type="Google" id="ProtNLM"/>
    </source>
</evidence>
<dbReference type="Proteomes" id="UP000248889">
    <property type="component" value="Unassembled WGS sequence"/>
</dbReference>
<dbReference type="RefSeq" id="WP_111503489.1">
    <property type="nucleotide sequence ID" value="NZ_QKYN01000087.1"/>
</dbReference>
<sequence>MTRPSPSRQALLSGAVLAAAVALAPPASAAENAGHWHTQPCDQGQAAFWEPLNHTPGIFLQCDRPEDAASAVTTGMLSTQFQRANAIAAQLQQDHDLALRTEVPCRVGDLASVQGRFGQCVR</sequence>